<dbReference type="InterPro" id="IPR051604">
    <property type="entry name" value="Ergot_Alk_Oxidoreductase"/>
</dbReference>
<comment type="caution">
    <text evidence="2">The sequence shown here is derived from an EMBL/GenBank/DDBJ whole genome shotgun (WGS) entry which is preliminary data.</text>
</comment>
<dbReference type="Proteomes" id="UP001139648">
    <property type="component" value="Unassembled WGS sequence"/>
</dbReference>
<evidence type="ECO:0000313" key="3">
    <source>
        <dbReference type="Proteomes" id="UP001139648"/>
    </source>
</evidence>
<dbReference type="PANTHER" id="PTHR43162">
    <property type="match status" value="1"/>
</dbReference>
<dbReference type="InterPro" id="IPR036291">
    <property type="entry name" value="NAD(P)-bd_dom_sf"/>
</dbReference>
<sequence>MTVLVTGATGTVGRQVVRSLLDRGRKVRALTRDPARADLPEDVEVIRGDLADAGGLEAAFDGATAAHLITFGEGYRPLANGRDLVDLAERAGVGKVTVLAGWQEGTLEPAVRASGGLEWTFLEPVQFMANFLADWGEPLRTTGRVREPYGDRQSPPVDEHDIGAVAATVLTQDGHGGRSYHLTGPEVLTARRMVGIIAEVTGRDLRFEELTPEQVRREWSVPGGRPPLSIFDAFAQAAGFGEADLVEILLQMYGTPNEYGTMLTDQVEKIIGRPPRTFAQWAAEHAHHFLPAPR</sequence>
<dbReference type="SUPFAM" id="SSF51735">
    <property type="entry name" value="NAD(P)-binding Rossmann-fold domains"/>
    <property type="match status" value="1"/>
</dbReference>
<feature type="domain" description="NmrA-like" evidence="1">
    <location>
        <begin position="2"/>
        <end position="95"/>
    </location>
</feature>
<dbReference type="PANTHER" id="PTHR43162:SF1">
    <property type="entry name" value="PRESTALK A DIFFERENTIATION PROTEIN A"/>
    <property type="match status" value="1"/>
</dbReference>
<accession>A0A9X2K132</accession>
<dbReference type="EMBL" id="JAMZEB010000002">
    <property type="protein sequence ID" value="MCP2355585.1"/>
    <property type="molecule type" value="Genomic_DNA"/>
</dbReference>
<proteinExistence type="predicted"/>
<evidence type="ECO:0000313" key="2">
    <source>
        <dbReference type="EMBL" id="MCP2355585.1"/>
    </source>
</evidence>
<keyword evidence="3" id="KW-1185">Reference proteome</keyword>
<gene>
    <name evidence="2" type="ORF">HD597_002605</name>
</gene>
<protein>
    <submittedName>
        <fullName evidence="2">Uncharacterized protein YbjT (DUF2867 family)</fullName>
    </submittedName>
</protein>
<dbReference type="Gene3D" id="3.40.50.720">
    <property type="entry name" value="NAD(P)-binding Rossmann-like Domain"/>
    <property type="match status" value="1"/>
</dbReference>
<dbReference type="InterPro" id="IPR008030">
    <property type="entry name" value="NmrA-like"/>
</dbReference>
<dbReference type="RefSeq" id="WP_253742246.1">
    <property type="nucleotide sequence ID" value="NZ_BAABKA010000036.1"/>
</dbReference>
<evidence type="ECO:0000259" key="1">
    <source>
        <dbReference type="Pfam" id="PF05368"/>
    </source>
</evidence>
<organism evidence="2 3">
    <name type="scientific">Nonomuraea thailandensis</name>
    <dbReference type="NCBI Taxonomy" id="1188745"/>
    <lineage>
        <taxon>Bacteria</taxon>
        <taxon>Bacillati</taxon>
        <taxon>Actinomycetota</taxon>
        <taxon>Actinomycetes</taxon>
        <taxon>Streptosporangiales</taxon>
        <taxon>Streptosporangiaceae</taxon>
        <taxon>Nonomuraea</taxon>
    </lineage>
</organism>
<reference evidence="2" key="1">
    <citation type="submission" date="2022-06" db="EMBL/GenBank/DDBJ databases">
        <title>Sequencing the genomes of 1000 actinobacteria strains.</title>
        <authorList>
            <person name="Klenk H.-P."/>
        </authorList>
    </citation>
    <scope>NUCLEOTIDE SEQUENCE</scope>
    <source>
        <strain evidence="2">DSM 46694</strain>
    </source>
</reference>
<dbReference type="Pfam" id="PF05368">
    <property type="entry name" value="NmrA"/>
    <property type="match status" value="1"/>
</dbReference>
<dbReference type="AlphaFoldDB" id="A0A9X2K132"/>
<name>A0A9X2K132_9ACTN</name>